<dbReference type="GO" id="GO:0005829">
    <property type="term" value="C:cytosol"/>
    <property type="evidence" value="ECO:0007669"/>
    <property type="project" value="TreeGrafter"/>
</dbReference>
<dbReference type="STRING" id="646526.A0A1W0E2J6"/>
<dbReference type="Gene3D" id="3.30.230.10">
    <property type="match status" value="1"/>
</dbReference>
<dbReference type="GO" id="GO:0003924">
    <property type="term" value="F:GTPase activity"/>
    <property type="evidence" value="ECO:0007669"/>
    <property type="project" value="TreeGrafter"/>
</dbReference>
<dbReference type="EMBL" id="MNPJ01000033">
    <property type="protein sequence ID" value="OQS53460.1"/>
    <property type="molecule type" value="Genomic_DNA"/>
</dbReference>
<dbReference type="SMART" id="SM00838">
    <property type="entry name" value="EFG_C"/>
    <property type="match status" value="1"/>
</dbReference>
<evidence type="ECO:0000256" key="3">
    <source>
        <dbReference type="ARBA" id="ARBA00022741"/>
    </source>
</evidence>
<dbReference type="Pfam" id="PF14492">
    <property type="entry name" value="EFG_III"/>
    <property type="match status" value="1"/>
</dbReference>
<dbReference type="SUPFAM" id="SSF54211">
    <property type="entry name" value="Ribosomal protein S5 domain 2-like"/>
    <property type="match status" value="1"/>
</dbReference>
<dbReference type="InterPro" id="IPR035647">
    <property type="entry name" value="EFG_III/V"/>
</dbReference>
<feature type="domain" description="Elongation factor EFG" evidence="5">
    <location>
        <begin position="240"/>
        <end position="327"/>
    </location>
</feature>
<evidence type="ECO:0000256" key="2">
    <source>
        <dbReference type="ARBA" id="ARBA00022490"/>
    </source>
</evidence>
<comment type="caution">
    <text evidence="7">The sequence shown here is derived from an EMBL/GenBank/DDBJ whole genome shotgun (WGS) entry which is preliminary data.</text>
</comment>
<keyword evidence="7" id="KW-0648">Protein biosynthesis</keyword>
<organism evidence="7 8">
    <name type="scientific">Ecytonucleospora hepatopenaei</name>
    <dbReference type="NCBI Taxonomy" id="646526"/>
    <lineage>
        <taxon>Eukaryota</taxon>
        <taxon>Fungi</taxon>
        <taxon>Fungi incertae sedis</taxon>
        <taxon>Microsporidia</taxon>
        <taxon>Enterocytozoonidae</taxon>
        <taxon>Ecytonucleospora</taxon>
    </lineage>
</organism>
<name>A0A1W0E2J6_9MICR</name>
<dbReference type="InterPro" id="IPR005517">
    <property type="entry name" value="Transl_elong_EFG/EF2_IV"/>
</dbReference>
<dbReference type="CDD" id="cd01681">
    <property type="entry name" value="aeEF2_snRNP_like_IV"/>
    <property type="match status" value="1"/>
</dbReference>
<dbReference type="SMART" id="SM00889">
    <property type="entry name" value="EFG_IV"/>
    <property type="match status" value="1"/>
</dbReference>
<keyword evidence="7" id="KW-0251">Elongation factor</keyword>
<dbReference type="Gene3D" id="3.30.70.240">
    <property type="match status" value="1"/>
</dbReference>
<dbReference type="OrthoDB" id="364892at2759"/>
<dbReference type="VEuPathDB" id="MicrosporidiaDB:EHP00_2499"/>
<dbReference type="Proteomes" id="UP000192758">
    <property type="component" value="Unassembled WGS sequence"/>
</dbReference>
<dbReference type="GO" id="GO:1990904">
    <property type="term" value="C:ribonucleoprotein complex"/>
    <property type="evidence" value="ECO:0007669"/>
    <property type="project" value="TreeGrafter"/>
</dbReference>
<keyword evidence="3" id="KW-0547">Nucleotide-binding</keyword>
<keyword evidence="8" id="KW-1185">Reference proteome</keyword>
<evidence type="ECO:0000256" key="4">
    <source>
        <dbReference type="ARBA" id="ARBA00023134"/>
    </source>
</evidence>
<dbReference type="Pfam" id="PF03764">
    <property type="entry name" value="EFG_IV"/>
    <property type="match status" value="1"/>
</dbReference>
<keyword evidence="4" id="KW-0342">GTP-binding</keyword>
<evidence type="ECO:0000259" key="6">
    <source>
        <dbReference type="SMART" id="SM00889"/>
    </source>
</evidence>
<dbReference type="FunFam" id="3.30.70.870:FF:000002">
    <property type="entry name" value="Translation elongation factor 2"/>
    <property type="match status" value="1"/>
</dbReference>
<dbReference type="InterPro" id="IPR041095">
    <property type="entry name" value="EFG_II"/>
</dbReference>
<feature type="domain" description="Translation elongation factor EFG/EF2" evidence="6">
    <location>
        <begin position="123"/>
        <end position="238"/>
    </location>
</feature>
<protein>
    <recommendedName>
        <fullName evidence="1">Elongation factor 2</fullName>
    </recommendedName>
</protein>
<dbReference type="PANTHER" id="PTHR42908">
    <property type="entry name" value="TRANSLATION ELONGATION FACTOR-RELATED"/>
    <property type="match status" value="1"/>
</dbReference>
<evidence type="ECO:0000259" key="5">
    <source>
        <dbReference type="SMART" id="SM00838"/>
    </source>
</evidence>
<dbReference type="InterPro" id="IPR000640">
    <property type="entry name" value="EFG_V-like"/>
</dbReference>
<dbReference type="InterPro" id="IPR020568">
    <property type="entry name" value="Ribosomal_Su5_D2-typ_SF"/>
</dbReference>
<dbReference type="GO" id="GO:0003746">
    <property type="term" value="F:translation elongation factor activity"/>
    <property type="evidence" value="ECO:0007669"/>
    <property type="project" value="UniProtKB-KW"/>
</dbReference>
<proteinExistence type="predicted"/>
<dbReference type="PANTHER" id="PTHR42908:SF3">
    <property type="entry name" value="ELONGATION FACTOR-LIKE GTPASE 1"/>
    <property type="match status" value="1"/>
</dbReference>
<dbReference type="CDD" id="cd01514">
    <property type="entry name" value="Elongation_Factor_C"/>
    <property type="match status" value="1"/>
</dbReference>
<gene>
    <name evidence="7" type="ORF">EHP00_2499</name>
</gene>
<keyword evidence="2" id="KW-0963">Cytoplasm</keyword>
<evidence type="ECO:0000313" key="7">
    <source>
        <dbReference type="EMBL" id="OQS53460.1"/>
    </source>
</evidence>
<evidence type="ECO:0000313" key="8">
    <source>
        <dbReference type="Proteomes" id="UP000192758"/>
    </source>
</evidence>
<dbReference type="InterPro" id="IPR014721">
    <property type="entry name" value="Ribsml_uS5_D2-typ_fold_subgr"/>
</dbReference>
<dbReference type="SUPFAM" id="SSF54980">
    <property type="entry name" value="EF-G C-terminal domain-like"/>
    <property type="match status" value="2"/>
</dbReference>
<accession>A0A1W0E2J6</accession>
<dbReference type="Pfam" id="PF00679">
    <property type="entry name" value="EFG_C"/>
    <property type="match status" value="1"/>
</dbReference>
<dbReference type="Gene3D" id="3.30.70.870">
    <property type="entry name" value="Elongation Factor G (Translational Gtpase), domain 3"/>
    <property type="match status" value="1"/>
</dbReference>
<dbReference type="GO" id="GO:0005525">
    <property type="term" value="F:GTP binding"/>
    <property type="evidence" value="ECO:0007669"/>
    <property type="project" value="UniProtKB-KW"/>
</dbReference>
<reference evidence="7 8" key="1">
    <citation type="journal article" date="2017" name="Environ. Microbiol.">
        <title>Decay of the glycolytic pathway and adaptation to intranuclear parasitism within Enterocytozoonidae microsporidia.</title>
        <authorList>
            <person name="Wiredu Boakye D."/>
            <person name="Jaroenlak P."/>
            <person name="Prachumwat A."/>
            <person name="Williams T.A."/>
            <person name="Bateman K.S."/>
            <person name="Itsathitphaisarn O."/>
            <person name="Sritunyalucksana K."/>
            <person name="Paszkiewicz K.H."/>
            <person name="Moore K.A."/>
            <person name="Stentiford G.D."/>
            <person name="Williams B.A."/>
        </authorList>
    </citation>
    <scope>NUCLEOTIDE SEQUENCE [LARGE SCALE GENOMIC DNA]</scope>
    <source>
        <strain evidence="7 8">TH1</strain>
    </source>
</reference>
<sequence length="356" mass="40176">MKFSVSPVVKVAVSPKKSQDLNHFKEGLEKLAKSDPLCVIEYNEQGQATVACAGELHLEIILSDLKEFYAKCDFVVEKPQVKYYEGFTGTVEKAMMTKSANKHNRIYMTCEPLADEILENIDEVNVKDAKLRNQKFREVLKIEEDWVKKIMFFAPEVEPANVMVDESKGIQYLNEVKDHIFEGMKLATKEGPMIGEGVRGGRFNLVDLVLHADAIHRGANQMVRPVEQVVRGLILEAGPVLYEPIFTCSMTVPEEFSTACENVIKQRRGYTEGFEIENGCKLIKAFLPVQAAFGLNKDLREVSKGFCTFALTFDHYAECPGSLEKETSVMAQVVKEVREYKKITTKLEASSYFDSL</sequence>
<dbReference type="AlphaFoldDB" id="A0A1W0E2J6"/>
<evidence type="ECO:0000256" key="1">
    <source>
        <dbReference type="ARBA" id="ARBA00017891"/>
    </source>
</evidence>